<accession>A0A0L0BYZ7</accession>
<name>A0A0L0BYZ7_LUCCU</name>
<dbReference type="Proteomes" id="UP000037069">
    <property type="component" value="Unassembled WGS sequence"/>
</dbReference>
<dbReference type="AlphaFoldDB" id="A0A0L0BYZ7"/>
<organism evidence="1 2">
    <name type="scientific">Lucilia cuprina</name>
    <name type="common">Green bottle fly</name>
    <name type="synonym">Australian sheep blowfly</name>
    <dbReference type="NCBI Taxonomy" id="7375"/>
    <lineage>
        <taxon>Eukaryota</taxon>
        <taxon>Metazoa</taxon>
        <taxon>Ecdysozoa</taxon>
        <taxon>Arthropoda</taxon>
        <taxon>Hexapoda</taxon>
        <taxon>Insecta</taxon>
        <taxon>Pterygota</taxon>
        <taxon>Neoptera</taxon>
        <taxon>Endopterygota</taxon>
        <taxon>Diptera</taxon>
        <taxon>Brachycera</taxon>
        <taxon>Muscomorpha</taxon>
        <taxon>Oestroidea</taxon>
        <taxon>Calliphoridae</taxon>
        <taxon>Luciliinae</taxon>
        <taxon>Lucilia</taxon>
    </lineage>
</organism>
<comment type="caution">
    <text evidence="1">The sequence shown here is derived from an EMBL/GenBank/DDBJ whole genome shotgun (WGS) entry which is preliminary data.</text>
</comment>
<evidence type="ECO:0000313" key="2">
    <source>
        <dbReference type="Proteomes" id="UP000037069"/>
    </source>
</evidence>
<reference evidence="1 2" key="1">
    <citation type="journal article" date="2015" name="Nat. Commun.">
        <title>Lucilia cuprina genome unlocks parasitic fly biology to underpin future interventions.</title>
        <authorList>
            <person name="Anstead C.A."/>
            <person name="Korhonen P.K."/>
            <person name="Young N.D."/>
            <person name="Hall R.S."/>
            <person name="Jex A.R."/>
            <person name="Murali S.C."/>
            <person name="Hughes D.S."/>
            <person name="Lee S.F."/>
            <person name="Perry T."/>
            <person name="Stroehlein A.J."/>
            <person name="Ansell B.R."/>
            <person name="Breugelmans B."/>
            <person name="Hofmann A."/>
            <person name="Qu J."/>
            <person name="Dugan S."/>
            <person name="Lee S.L."/>
            <person name="Chao H."/>
            <person name="Dinh H."/>
            <person name="Han Y."/>
            <person name="Doddapaneni H.V."/>
            <person name="Worley K.C."/>
            <person name="Muzny D.M."/>
            <person name="Ioannidis P."/>
            <person name="Waterhouse R.M."/>
            <person name="Zdobnov E.M."/>
            <person name="James P.J."/>
            <person name="Bagnall N.H."/>
            <person name="Kotze A.C."/>
            <person name="Gibbs R.A."/>
            <person name="Richards S."/>
            <person name="Batterham P."/>
            <person name="Gasser R.B."/>
        </authorList>
    </citation>
    <scope>NUCLEOTIDE SEQUENCE [LARGE SCALE GENOMIC DNA]</scope>
    <source>
        <strain evidence="1 2">LS</strain>
        <tissue evidence="1">Full body</tissue>
    </source>
</reference>
<dbReference type="EMBL" id="JRES01001125">
    <property type="protein sequence ID" value="KNC25277.1"/>
    <property type="molecule type" value="Genomic_DNA"/>
</dbReference>
<proteinExistence type="predicted"/>
<evidence type="ECO:0000313" key="1">
    <source>
        <dbReference type="EMBL" id="KNC25277.1"/>
    </source>
</evidence>
<sequence>MDCDCVVEYCWWFVDVVAAAVVVAAVLHHDDDHSNDDDYVKNLVYCPHCRERVNQGVDLRDGYHDRDDICCCRSEPKGLKGFRFDHLPEPRTLVLGLLQVRIAKTVTCNLHLWSLLLNVWFPVEKLVMGEKIIYERQALKGNKQIYPRSGIIVNNFRFGMQQQQQQVKCCSLKLLFTKFKDTSNTKEIHTYTQRTLNCKPCWRLYVLIKLGDNEY</sequence>
<keyword evidence="2" id="KW-1185">Reference proteome</keyword>
<gene>
    <name evidence="1" type="ORF">FF38_02571</name>
</gene>
<protein>
    <submittedName>
        <fullName evidence="1">Uncharacterized protein</fullName>
    </submittedName>
</protein>